<evidence type="ECO:0000313" key="1">
    <source>
        <dbReference type="EMBL" id="TDL29938.1"/>
    </source>
</evidence>
<dbReference type="AlphaFoldDB" id="A0A4V3AZP6"/>
<dbReference type="EMBL" id="ML170156">
    <property type="protein sequence ID" value="TDL29938.1"/>
    <property type="molecule type" value="Genomic_DNA"/>
</dbReference>
<keyword evidence="2" id="KW-1185">Reference proteome</keyword>
<organism evidence="1 2">
    <name type="scientific">Rickenella mellea</name>
    <dbReference type="NCBI Taxonomy" id="50990"/>
    <lineage>
        <taxon>Eukaryota</taxon>
        <taxon>Fungi</taxon>
        <taxon>Dikarya</taxon>
        <taxon>Basidiomycota</taxon>
        <taxon>Agaricomycotina</taxon>
        <taxon>Agaricomycetes</taxon>
        <taxon>Hymenochaetales</taxon>
        <taxon>Rickenellaceae</taxon>
        <taxon>Rickenella</taxon>
    </lineage>
</organism>
<dbReference type="Proteomes" id="UP000294933">
    <property type="component" value="Unassembled WGS sequence"/>
</dbReference>
<dbReference type="VEuPathDB" id="FungiDB:BD410DRAFT_47053"/>
<protein>
    <submittedName>
        <fullName evidence="1">Uncharacterized protein</fullName>
    </submittedName>
</protein>
<dbReference type="OrthoDB" id="2786563at2759"/>
<reference evidence="1 2" key="1">
    <citation type="submission" date="2018-06" db="EMBL/GenBank/DDBJ databases">
        <title>A transcriptomic atlas of mushroom development highlights an independent origin of complex multicellularity.</title>
        <authorList>
            <consortium name="DOE Joint Genome Institute"/>
            <person name="Krizsan K."/>
            <person name="Almasi E."/>
            <person name="Merenyi Z."/>
            <person name="Sahu N."/>
            <person name="Viragh M."/>
            <person name="Koszo T."/>
            <person name="Mondo S."/>
            <person name="Kiss B."/>
            <person name="Balint B."/>
            <person name="Kues U."/>
            <person name="Barry K."/>
            <person name="Hegedus J.C."/>
            <person name="Henrissat B."/>
            <person name="Johnson J."/>
            <person name="Lipzen A."/>
            <person name="Ohm R."/>
            <person name="Nagy I."/>
            <person name="Pangilinan J."/>
            <person name="Yan J."/>
            <person name="Xiong Y."/>
            <person name="Grigoriev I.V."/>
            <person name="Hibbett D.S."/>
            <person name="Nagy L.G."/>
        </authorList>
    </citation>
    <scope>NUCLEOTIDE SEQUENCE [LARGE SCALE GENOMIC DNA]</scope>
    <source>
        <strain evidence="1 2">SZMC22713</strain>
    </source>
</reference>
<sequence>MAHRLPDETLKEILTPALTISEDEFSFADAENNPFGKKYKSSGVVLLVCKRWMRVATPLLYETVIIRSKAQAQAIVDALTANPHFGAYVRKLRIEGGYGMSPFTVISKSPNITNLFITLDVYSTDNATGICKALPLVNPRRFIFTKHTRANNPKSQKLLDEITRCIKYRWLSLETLEFHSDRMFSVEEHLEDALRASSSVRHLVFTHCSEEFLEKLAAFSNLQSIRITFSLDALFMRDVVDSSPALTRLVKFEEIVECHGRMMPRSFALPLVSTASRPPLIAEPTPGFTPLINVLGSVADSIWSLIFSFATYPRHPSTQLLSQSDAPGIHNNIDGRGFSYSKSRNSASDLSLVSKYFHTLVEPHLFRVVGITCEGSLSAFCDLMSVKPGRGALVRILYFPLVWNDFEVHSSQVTSSSAISLGWCNSWVDQVST</sequence>
<name>A0A4V3AZP6_9AGAM</name>
<gene>
    <name evidence="1" type="ORF">BD410DRAFT_47053</name>
</gene>
<proteinExistence type="predicted"/>
<accession>A0A4V3AZP6</accession>
<evidence type="ECO:0000313" key="2">
    <source>
        <dbReference type="Proteomes" id="UP000294933"/>
    </source>
</evidence>